<keyword evidence="1" id="KW-0175">Coiled coil</keyword>
<keyword evidence="4" id="KW-1185">Reference proteome</keyword>
<reference evidence="3 4" key="1">
    <citation type="submission" date="2024-08" db="EMBL/GenBank/DDBJ databases">
        <authorList>
            <person name="Cucini C."/>
            <person name="Frati F."/>
        </authorList>
    </citation>
    <scope>NUCLEOTIDE SEQUENCE [LARGE SCALE GENOMIC DNA]</scope>
</reference>
<feature type="coiled-coil region" evidence="1">
    <location>
        <begin position="174"/>
        <end position="222"/>
    </location>
</feature>
<feature type="compositionally biased region" description="Polar residues" evidence="2">
    <location>
        <begin position="31"/>
        <end position="52"/>
    </location>
</feature>
<dbReference type="EMBL" id="CAXLJM020000160">
    <property type="protein sequence ID" value="CAL8143690.1"/>
    <property type="molecule type" value="Genomic_DNA"/>
</dbReference>
<accession>A0ABP1S4X4</accession>
<gene>
    <name evidence="3" type="ORF">ODALV1_LOCUS29814</name>
</gene>
<organism evidence="3 4">
    <name type="scientific">Orchesella dallaii</name>
    <dbReference type="NCBI Taxonomy" id="48710"/>
    <lineage>
        <taxon>Eukaryota</taxon>
        <taxon>Metazoa</taxon>
        <taxon>Ecdysozoa</taxon>
        <taxon>Arthropoda</taxon>
        <taxon>Hexapoda</taxon>
        <taxon>Collembola</taxon>
        <taxon>Entomobryomorpha</taxon>
        <taxon>Entomobryoidea</taxon>
        <taxon>Orchesellidae</taxon>
        <taxon>Orchesellinae</taxon>
        <taxon>Orchesella</taxon>
    </lineage>
</organism>
<evidence type="ECO:0000256" key="2">
    <source>
        <dbReference type="SAM" id="MobiDB-lite"/>
    </source>
</evidence>
<feature type="region of interest" description="Disordered" evidence="2">
    <location>
        <begin position="1"/>
        <end position="90"/>
    </location>
</feature>
<evidence type="ECO:0000313" key="3">
    <source>
        <dbReference type="EMBL" id="CAL8143690.1"/>
    </source>
</evidence>
<evidence type="ECO:0000313" key="4">
    <source>
        <dbReference type="Proteomes" id="UP001642540"/>
    </source>
</evidence>
<feature type="compositionally biased region" description="Polar residues" evidence="2">
    <location>
        <begin position="1"/>
        <end position="13"/>
    </location>
</feature>
<sequence length="354" mass="40629">MDDAETSNVITSSVKEELHPQDAQPLRANRKQFNINAGIASTTPSLPMNNPNPKCPSTRKRTSPPRLRSSIRMGQSDSAAAFPGPSVDSETRHVAYEGEIAPEVEQREEMPPQRARQQRLSWPLQVEGEEDGSYLSRVQSAAVHIFQTINQNRQIAANKLLVEDPGVIMLQNLFQEIGTKLEEFQKTKENVERRLVQVQNENEELKNKNHDLQLSVKDLEIKILEKDRSIESQDHLRDSLATSQKNLSDREADVRDWKLVCKRLENESTRQQEDHQQKMTEKDDRIRELEKKTEDLKAEPEKMKREVKAYKRKLVATLHKATSRTVDELVNLDLQEDGSMEVENEEGEQVNIIP</sequence>
<evidence type="ECO:0000256" key="1">
    <source>
        <dbReference type="SAM" id="Coils"/>
    </source>
</evidence>
<proteinExistence type="predicted"/>
<name>A0ABP1S4X4_9HEXA</name>
<feature type="region of interest" description="Disordered" evidence="2">
    <location>
        <begin position="267"/>
        <end position="303"/>
    </location>
</feature>
<protein>
    <submittedName>
        <fullName evidence="3">Uncharacterized protein</fullName>
    </submittedName>
</protein>
<comment type="caution">
    <text evidence="3">The sequence shown here is derived from an EMBL/GenBank/DDBJ whole genome shotgun (WGS) entry which is preliminary data.</text>
</comment>
<dbReference type="Proteomes" id="UP001642540">
    <property type="component" value="Unassembled WGS sequence"/>
</dbReference>